<proteinExistence type="predicted"/>
<feature type="compositionally biased region" description="Polar residues" evidence="1">
    <location>
        <begin position="46"/>
        <end position="86"/>
    </location>
</feature>
<protein>
    <submittedName>
        <fullName evidence="2">Uncharacterized protein</fullName>
    </submittedName>
</protein>
<evidence type="ECO:0000313" key="2">
    <source>
        <dbReference type="EMBL" id="GIY34750.1"/>
    </source>
</evidence>
<evidence type="ECO:0000256" key="1">
    <source>
        <dbReference type="SAM" id="MobiDB-lite"/>
    </source>
</evidence>
<comment type="caution">
    <text evidence="2">The sequence shown here is derived from an EMBL/GenBank/DDBJ whole genome shotgun (WGS) entry which is preliminary data.</text>
</comment>
<reference evidence="2 3" key="1">
    <citation type="submission" date="2021-06" db="EMBL/GenBank/DDBJ databases">
        <title>Caerostris extrusa draft genome.</title>
        <authorList>
            <person name="Kono N."/>
            <person name="Arakawa K."/>
        </authorList>
    </citation>
    <scope>NUCLEOTIDE SEQUENCE [LARGE SCALE GENOMIC DNA]</scope>
</reference>
<evidence type="ECO:0000313" key="3">
    <source>
        <dbReference type="Proteomes" id="UP001054945"/>
    </source>
</evidence>
<feature type="region of interest" description="Disordered" evidence="1">
    <location>
        <begin position="46"/>
        <end position="114"/>
    </location>
</feature>
<name>A0AAV4SLU7_CAEEX</name>
<organism evidence="2 3">
    <name type="scientific">Caerostris extrusa</name>
    <name type="common">Bark spider</name>
    <name type="synonym">Caerostris bankana</name>
    <dbReference type="NCBI Taxonomy" id="172846"/>
    <lineage>
        <taxon>Eukaryota</taxon>
        <taxon>Metazoa</taxon>
        <taxon>Ecdysozoa</taxon>
        <taxon>Arthropoda</taxon>
        <taxon>Chelicerata</taxon>
        <taxon>Arachnida</taxon>
        <taxon>Araneae</taxon>
        <taxon>Araneomorphae</taxon>
        <taxon>Entelegynae</taxon>
        <taxon>Araneoidea</taxon>
        <taxon>Araneidae</taxon>
        <taxon>Caerostris</taxon>
    </lineage>
</organism>
<dbReference type="AlphaFoldDB" id="A0AAV4SLU7"/>
<gene>
    <name evidence="2" type="ORF">CEXT_797851</name>
</gene>
<dbReference type="EMBL" id="BPLR01009803">
    <property type="protein sequence ID" value="GIY34750.1"/>
    <property type="molecule type" value="Genomic_DNA"/>
</dbReference>
<accession>A0AAV4SLU7</accession>
<keyword evidence="3" id="KW-1185">Reference proteome</keyword>
<dbReference type="Proteomes" id="UP001054945">
    <property type="component" value="Unassembled WGS sequence"/>
</dbReference>
<sequence length="114" mass="12827">MMVIAHISQKAFAYFSDCQQFRRDLHDTKHPQRSWRGAVLRTDSVNSIPQSNADSTQNVNIVMPSDSKNTIHNSNQNIPHSNSAGSQPPEPALEDEEEGDKPLDLSWPDTWQKG</sequence>